<dbReference type="InParanoid" id="A0A251UL71"/>
<name>A0A251UL71_HELAN</name>
<keyword evidence="3" id="KW-0378">Hydrolase</keyword>
<dbReference type="InterPro" id="IPR001087">
    <property type="entry name" value="GDSL"/>
</dbReference>
<dbReference type="GO" id="GO:0006629">
    <property type="term" value="P:lipid metabolic process"/>
    <property type="evidence" value="ECO:0007669"/>
    <property type="project" value="InterPro"/>
</dbReference>
<organism evidence="3 4">
    <name type="scientific">Helianthus annuus</name>
    <name type="common">Common sunflower</name>
    <dbReference type="NCBI Taxonomy" id="4232"/>
    <lineage>
        <taxon>Eukaryota</taxon>
        <taxon>Viridiplantae</taxon>
        <taxon>Streptophyta</taxon>
        <taxon>Embryophyta</taxon>
        <taxon>Tracheophyta</taxon>
        <taxon>Spermatophyta</taxon>
        <taxon>Magnoliopsida</taxon>
        <taxon>eudicotyledons</taxon>
        <taxon>Gunneridae</taxon>
        <taxon>Pentapetalae</taxon>
        <taxon>asterids</taxon>
        <taxon>campanulids</taxon>
        <taxon>Asterales</taxon>
        <taxon>Asteraceae</taxon>
        <taxon>Asteroideae</taxon>
        <taxon>Heliantheae alliance</taxon>
        <taxon>Heliantheae</taxon>
        <taxon>Helianthus</taxon>
    </lineage>
</organism>
<dbReference type="FunFam" id="3.40.50.1110:FF:000003">
    <property type="entry name" value="GDSL esterase/lipase APG"/>
    <property type="match status" value="1"/>
</dbReference>
<dbReference type="SUPFAM" id="SSF52266">
    <property type="entry name" value="SGNH hydrolase"/>
    <property type="match status" value="1"/>
</dbReference>
<dbReference type="InterPro" id="IPR035669">
    <property type="entry name" value="SGNH_plant_lipase-like"/>
</dbReference>
<evidence type="ECO:0000313" key="4">
    <source>
        <dbReference type="Proteomes" id="UP000215914"/>
    </source>
</evidence>
<dbReference type="InterPro" id="IPR036514">
    <property type="entry name" value="SGNH_hydro_sf"/>
</dbReference>
<dbReference type="Gene3D" id="3.40.50.1110">
    <property type="entry name" value="SGNH hydrolase"/>
    <property type="match status" value="1"/>
</dbReference>
<gene>
    <name evidence="3" type="ORF">HannXRQ_Chr06g0184571</name>
    <name evidence="2" type="ORF">HanXRQr2_Chr06g0276981</name>
</gene>
<dbReference type="Pfam" id="PF00657">
    <property type="entry name" value="Lipase_GDSL"/>
    <property type="match status" value="1"/>
</dbReference>
<comment type="similarity">
    <text evidence="1">Belongs to the 'GDSL' lipolytic enzyme family.</text>
</comment>
<keyword evidence="4" id="KW-1185">Reference proteome</keyword>
<dbReference type="Proteomes" id="UP000215914">
    <property type="component" value="Chromosome 6"/>
</dbReference>
<evidence type="ECO:0000313" key="2">
    <source>
        <dbReference type="EMBL" id="KAF5803911.1"/>
    </source>
</evidence>
<dbReference type="InterPro" id="IPR008265">
    <property type="entry name" value="Lipase_GDSL_AS"/>
</dbReference>
<dbReference type="Gramene" id="mRNA:HanXRQr2_Chr06g0276981">
    <property type="protein sequence ID" value="mRNA:HanXRQr2_Chr06g0276981"/>
    <property type="gene ID" value="HanXRQr2_Chr06g0276981"/>
</dbReference>
<evidence type="ECO:0000256" key="1">
    <source>
        <dbReference type="ARBA" id="ARBA00008668"/>
    </source>
</evidence>
<dbReference type="InterPro" id="IPR050592">
    <property type="entry name" value="GDSL_lipolytic_enzyme"/>
</dbReference>
<proteinExistence type="inferred from homology"/>
<reference evidence="3" key="2">
    <citation type="submission" date="2017-02" db="EMBL/GenBank/DDBJ databases">
        <title>Sunflower complete genome.</title>
        <authorList>
            <person name="Langlade N."/>
            <person name="Munos S."/>
        </authorList>
    </citation>
    <scope>NUCLEOTIDE SEQUENCE [LARGE SCALE GENOMIC DNA]</scope>
    <source>
        <tissue evidence="3">Leaves</tissue>
    </source>
</reference>
<protein>
    <submittedName>
        <fullName evidence="3">Putative GDSL-like Lipase/Acylhydrolase superfamily protein</fullName>
    </submittedName>
    <submittedName>
        <fullName evidence="2">Triacylglycerol lipase</fullName>
        <ecNumber evidence="2">3.1.1.3</ecNumber>
    </submittedName>
</protein>
<dbReference type="OMA" id="IETAFAC"/>
<sequence>MELLYKLPICVLNSRISFTFSPSFSSVMKVILFCLYASFYITSSKGTMNLPKNVSVQAILAFGDSILDTGNNNYIQTWVKANFPPYGRDFMGRKPTGRFSNGKIVADVFAKELGVKEYLPAYLDPSIQDKDLQTGVSFASAGSGYDPLTTKITSSIPLPVQLDMFKQYIGKLVRNNGKEAAKNIISNSVYFVSASTNDFIANYFTFPTRRSQYDIRAYNDMLVKRAVGFVQDLHKLGARKIVVLGALPIGCLPIDRTVAGGLRRMCVDKYNKAAQLFNSMLIEKLQLLASSLPQSKVAYGDIYNPLLRIIENPQRYGLEVTDRGCCGTGIIETAFACNKFSPTTCSDPSKYLFWDSVHPSENGYSIYVDQVLPDLVKSLF</sequence>
<dbReference type="PROSITE" id="PS01098">
    <property type="entry name" value="LIPASE_GDSL_SER"/>
    <property type="match status" value="1"/>
</dbReference>
<dbReference type="EMBL" id="CM007895">
    <property type="protein sequence ID" value="OTG23626.1"/>
    <property type="molecule type" value="Genomic_DNA"/>
</dbReference>
<dbReference type="STRING" id="4232.A0A251UL71"/>
<dbReference type="AlphaFoldDB" id="A0A251UL71"/>
<reference evidence="2" key="3">
    <citation type="submission" date="2020-06" db="EMBL/GenBank/DDBJ databases">
        <title>Helianthus annuus Genome sequencing and assembly Release 2.</title>
        <authorList>
            <person name="Gouzy J."/>
            <person name="Langlade N."/>
            <person name="Munos S."/>
        </authorList>
    </citation>
    <scope>NUCLEOTIDE SEQUENCE</scope>
    <source>
        <tissue evidence="2">Leaves</tissue>
    </source>
</reference>
<dbReference type="PANTHER" id="PTHR45642">
    <property type="entry name" value="GDSL ESTERASE/LIPASE EXL3"/>
    <property type="match status" value="1"/>
</dbReference>
<dbReference type="PANTHER" id="PTHR45642:SF82">
    <property type="entry name" value="GDSL-LIKE LIPASE_ACYLHYDROLASE SUPERFAMILY PROTEIN-RELATED"/>
    <property type="match status" value="1"/>
</dbReference>
<evidence type="ECO:0000313" key="3">
    <source>
        <dbReference type="EMBL" id="OTG23626.1"/>
    </source>
</evidence>
<dbReference type="EMBL" id="MNCJ02000321">
    <property type="protein sequence ID" value="KAF5803911.1"/>
    <property type="molecule type" value="Genomic_DNA"/>
</dbReference>
<dbReference type="EC" id="3.1.1.3" evidence="2"/>
<reference evidence="2 4" key="1">
    <citation type="journal article" date="2017" name="Nature">
        <title>The sunflower genome provides insights into oil metabolism, flowering and Asterid evolution.</title>
        <authorList>
            <person name="Badouin H."/>
            <person name="Gouzy J."/>
            <person name="Grassa C.J."/>
            <person name="Murat F."/>
            <person name="Staton S.E."/>
            <person name="Cottret L."/>
            <person name="Lelandais-Briere C."/>
            <person name="Owens G.L."/>
            <person name="Carrere S."/>
            <person name="Mayjonade B."/>
            <person name="Legrand L."/>
            <person name="Gill N."/>
            <person name="Kane N.C."/>
            <person name="Bowers J.E."/>
            <person name="Hubner S."/>
            <person name="Bellec A."/>
            <person name="Berard A."/>
            <person name="Berges H."/>
            <person name="Blanchet N."/>
            <person name="Boniface M.C."/>
            <person name="Brunel D."/>
            <person name="Catrice O."/>
            <person name="Chaidir N."/>
            <person name="Claudel C."/>
            <person name="Donnadieu C."/>
            <person name="Faraut T."/>
            <person name="Fievet G."/>
            <person name="Helmstetter N."/>
            <person name="King M."/>
            <person name="Knapp S.J."/>
            <person name="Lai Z."/>
            <person name="Le Paslier M.C."/>
            <person name="Lippi Y."/>
            <person name="Lorenzon L."/>
            <person name="Mandel J.R."/>
            <person name="Marage G."/>
            <person name="Marchand G."/>
            <person name="Marquand E."/>
            <person name="Bret-Mestries E."/>
            <person name="Morien E."/>
            <person name="Nambeesan S."/>
            <person name="Nguyen T."/>
            <person name="Pegot-Espagnet P."/>
            <person name="Pouilly N."/>
            <person name="Raftis F."/>
            <person name="Sallet E."/>
            <person name="Schiex T."/>
            <person name="Thomas J."/>
            <person name="Vandecasteele C."/>
            <person name="Vares D."/>
            <person name="Vear F."/>
            <person name="Vautrin S."/>
            <person name="Crespi M."/>
            <person name="Mangin B."/>
            <person name="Burke J.M."/>
            <person name="Salse J."/>
            <person name="Munos S."/>
            <person name="Vincourt P."/>
            <person name="Rieseberg L.H."/>
            <person name="Langlade N.B."/>
        </authorList>
    </citation>
    <scope>NUCLEOTIDE SEQUENCE [LARGE SCALE GENOMIC DNA]</scope>
    <source>
        <strain evidence="4">cv. SF193</strain>
        <tissue evidence="2">Leaves</tissue>
    </source>
</reference>
<accession>A0A251UL71</accession>
<dbReference type="CDD" id="cd01837">
    <property type="entry name" value="SGNH_plant_lipase_like"/>
    <property type="match status" value="1"/>
</dbReference>
<dbReference type="GO" id="GO:0004806">
    <property type="term" value="F:triacylglycerol lipase activity"/>
    <property type="evidence" value="ECO:0007669"/>
    <property type="project" value="UniProtKB-EC"/>
</dbReference>